<evidence type="ECO:0000256" key="11">
    <source>
        <dbReference type="ARBA" id="ARBA00023034"/>
    </source>
</evidence>
<dbReference type="GO" id="GO:0004185">
    <property type="term" value="F:serine-type carboxypeptidase activity"/>
    <property type="evidence" value="ECO:0007669"/>
    <property type="project" value="UniProtKB-UniRule"/>
</dbReference>
<evidence type="ECO:0000256" key="8">
    <source>
        <dbReference type="ARBA" id="ARBA00022729"/>
    </source>
</evidence>
<evidence type="ECO:0000256" key="4">
    <source>
        <dbReference type="ARBA" id="ARBA00022645"/>
    </source>
</evidence>
<evidence type="ECO:0000256" key="2">
    <source>
        <dbReference type="ARBA" id="ARBA00004393"/>
    </source>
</evidence>
<accession>A0A061B4Z4</accession>
<name>A0A061B4Z4_CYBFA</name>
<evidence type="ECO:0000256" key="1">
    <source>
        <dbReference type="ARBA" id="ARBA00001003"/>
    </source>
</evidence>
<dbReference type="MEROPS" id="S10.007"/>
<dbReference type="Gene3D" id="3.40.50.1820">
    <property type="entry name" value="alpha/beta hydrolase"/>
    <property type="match status" value="1"/>
</dbReference>
<dbReference type="PhylomeDB" id="A0A061B4Z4"/>
<evidence type="ECO:0000256" key="10">
    <source>
        <dbReference type="ARBA" id="ARBA00022989"/>
    </source>
</evidence>
<dbReference type="PANTHER" id="PTHR11802">
    <property type="entry name" value="SERINE PROTEASE FAMILY S10 SERINE CARBOXYPEPTIDASE"/>
    <property type="match status" value="1"/>
</dbReference>
<proteinExistence type="inferred from homology"/>
<comment type="catalytic activity">
    <reaction evidence="1">
        <text>Preferential release of a C-terminal arginine or lysine residue.</text>
        <dbReference type="EC" id="3.4.16.6"/>
    </reaction>
</comment>
<dbReference type="GO" id="GO:0006508">
    <property type="term" value="P:proteolysis"/>
    <property type="evidence" value="ECO:0007669"/>
    <property type="project" value="UniProtKB-KW"/>
</dbReference>
<feature type="chain" id="PRO_5006511967" description="Carboxypeptidase" evidence="14">
    <location>
        <begin position="18"/>
        <end position="484"/>
    </location>
</feature>
<evidence type="ECO:0000256" key="5">
    <source>
        <dbReference type="ARBA" id="ARBA00022670"/>
    </source>
</evidence>
<keyword evidence="5 14" id="KW-0645">Protease</keyword>
<evidence type="ECO:0000256" key="3">
    <source>
        <dbReference type="ARBA" id="ARBA00009431"/>
    </source>
</evidence>
<evidence type="ECO:0000256" key="13">
    <source>
        <dbReference type="ARBA" id="ARBA00023180"/>
    </source>
</evidence>
<evidence type="ECO:0000256" key="7">
    <source>
        <dbReference type="ARBA" id="ARBA00022703"/>
    </source>
</evidence>
<dbReference type="VEuPathDB" id="FungiDB:BON22_4162"/>
<feature type="signal peptide" evidence="14">
    <location>
        <begin position="1"/>
        <end position="17"/>
    </location>
</feature>
<reference evidence="15" key="1">
    <citation type="journal article" date="2014" name="Genome Announc.">
        <title>Genome sequence of the yeast Cyberlindnera fabianii (Hansenula fabianii).</title>
        <authorList>
            <person name="Freel K.C."/>
            <person name="Sarilar V."/>
            <person name="Neuveglise C."/>
            <person name="Devillers H."/>
            <person name="Friedrich A."/>
            <person name="Schacherer J."/>
        </authorList>
    </citation>
    <scope>NUCLEOTIDE SEQUENCE</scope>
    <source>
        <strain evidence="15">YJS4271</strain>
    </source>
</reference>
<evidence type="ECO:0000256" key="12">
    <source>
        <dbReference type="ARBA" id="ARBA00023136"/>
    </source>
</evidence>
<evidence type="ECO:0000313" key="15">
    <source>
        <dbReference type="EMBL" id="CDR42078.1"/>
    </source>
</evidence>
<dbReference type="EMBL" id="LK052893">
    <property type="protein sequence ID" value="CDR42078.1"/>
    <property type="molecule type" value="Genomic_DNA"/>
</dbReference>
<dbReference type="Pfam" id="PF00450">
    <property type="entry name" value="Peptidase_S10"/>
    <property type="match status" value="1"/>
</dbReference>
<evidence type="ECO:0000256" key="6">
    <source>
        <dbReference type="ARBA" id="ARBA00022692"/>
    </source>
</evidence>
<dbReference type="PANTHER" id="PTHR11802:SF190">
    <property type="entry name" value="PHEROMONE-PROCESSING CARBOXYPEPTIDASE KEX1"/>
    <property type="match status" value="1"/>
</dbReference>
<keyword evidence="13" id="KW-0325">Glycoprotein</keyword>
<dbReference type="GO" id="GO:0006915">
    <property type="term" value="P:apoptotic process"/>
    <property type="evidence" value="ECO:0007669"/>
    <property type="project" value="UniProtKB-KW"/>
</dbReference>
<dbReference type="EC" id="3.4.16.-" evidence="14"/>
<comment type="subcellular location">
    <subcellularLocation>
        <location evidence="2">Golgi apparatus</location>
        <location evidence="2">trans-Golgi network membrane</location>
        <topology evidence="2">Single-pass type I membrane protein</topology>
    </subcellularLocation>
</comment>
<organism evidence="15">
    <name type="scientific">Cyberlindnera fabianii</name>
    <name type="common">Yeast</name>
    <name type="synonym">Hansenula fabianii</name>
    <dbReference type="NCBI Taxonomy" id="36022"/>
    <lineage>
        <taxon>Eukaryota</taxon>
        <taxon>Fungi</taxon>
        <taxon>Dikarya</taxon>
        <taxon>Ascomycota</taxon>
        <taxon>Saccharomycotina</taxon>
        <taxon>Saccharomycetes</taxon>
        <taxon>Phaffomycetales</taxon>
        <taxon>Phaffomycetaceae</taxon>
        <taxon>Cyberlindnera</taxon>
    </lineage>
</organism>
<dbReference type="PROSITE" id="PS00131">
    <property type="entry name" value="CARBOXYPEPT_SER_SER"/>
    <property type="match status" value="1"/>
</dbReference>
<evidence type="ECO:0000256" key="9">
    <source>
        <dbReference type="ARBA" id="ARBA00022801"/>
    </source>
</evidence>
<dbReference type="SUPFAM" id="SSF53474">
    <property type="entry name" value="alpha/beta-Hydrolases"/>
    <property type="match status" value="1"/>
</dbReference>
<gene>
    <name evidence="15" type="ORF">CYFA0S_08e03356g</name>
</gene>
<keyword evidence="6" id="KW-0812">Transmembrane</keyword>
<dbReference type="GO" id="GO:0005802">
    <property type="term" value="C:trans-Golgi network"/>
    <property type="evidence" value="ECO:0007669"/>
    <property type="project" value="TreeGrafter"/>
</dbReference>
<keyword evidence="8 14" id="KW-0732">Signal</keyword>
<dbReference type="OrthoDB" id="443318at2759"/>
<protein>
    <recommendedName>
        <fullName evidence="14">Carboxypeptidase</fullName>
        <ecNumber evidence="14">3.4.16.-</ecNumber>
    </recommendedName>
</protein>
<keyword evidence="10" id="KW-1133">Transmembrane helix</keyword>
<dbReference type="InterPro" id="IPR001563">
    <property type="entry name" value="Peptidase_S10"/>
</dbReference>
<evidence type="ECO:0000256" key="14">
    <source>
        <dbReference type="RuleBase" id="RU361156"/>
    </source>
</evidence>
<dbReference type="PRINTS" id="PR00724">
    <property type="entry name" value="CRBOXYPTASEC"/>
</dbReference>
<keyword evidence="9 14" id="KW-0378">Hydrolase</keyword>
<sequence length="484" mass="53989">MLFRGITLAAAVIGVLSAPTPHFKPGKLSGRGQSSDSYVVNDLPGVDALAPEDIPLMWAGLIPVEDKPDIEYFFWKFVKKDTDFNRTIFWLNGGPGCSSLDGAILEVGPLRLKNDAGDLYYNEGAWTETANMVFIDQPGGTGFSLTDDYDTELTEISSHFIDFLKQYFKRFPDDMKKEFYLAGESYAGQYIPYFSKYILDAIDAGEFELDFKGVMIGNGWTDPNNQDLSYIPDLVDAGLLKTDATYYPDLLYLQSECEESIKNGTGETVFEIPVCSDIFSYALYYTIDESAPDSQQCINVYDKRLRDYYPQCGLTWPPELPYATTWLNRDNVTLAINLDPARANWTECASPPHVALTNKNSRPSIHFFPQLLERIPIMLFNGNEDIICNNLGVETMISKLTWGGVTGFGDDVVTYNWNLGTNSSSGTVKSARNLTFVDVYGASHMVAVDKSPESRGLVDLFTGNFRVDGDTVETPLYTDNGLVW</sequence>
<keyword evidence="4 14" id="KW-0121">Carboxypeptidase</keyword>
<dbReference type="InterPro" id="IPR029058">
    <property type="entry name" value="AB_hydrolase_fold"/>
</dbReference>
<keyword evidence="7" id="KW-0053">Apoptosis</keyword>
<comment type="similarity">
    <text evidence="3 14">Belongs to the peptidase S10 family.</text>
</comment>
<keyword evidence="11" id="KW-0333">Golgi apparatus</keyword>
<dbReference type="AlphaFoldDB" id="A0A061B4Z4"/>
<keyword evidence="12" id="KW-0472">Membrane</keyword>
<dbReference type="InterPro" id="IPR018202">
    <property type="entry name" value="Ser_caboxypep_ser_AS"/>
</dbReference>